<evidence type="ECO:0000313" key="4">
    <source>
        <dbReference type="Proteomes" id="UP000886653"/>
    </source>
</evidence>
<gene>
    <name evidence="3" type="ORF">CROQUDRAFT_137195</name>
</gene>
<keyword evidence="2" id="KW-0732">Signal</keyword>
<sequence>MLCLFYIYLVINIGLHVNCGLDVVQMQDIIRISQRYPVEKPGIQDILSSVNSATTWRMDHGKTSAMFPFATYKGGLERPSHELRLRTPIDDSESFKNQFPVDGEGRPIGRKRKALSALTENDNQANAKGMRPLRGKSSHKPTQKLKLSR</sequence>
<dbReference type="EMBL" id="MU167631">
    <property type="protein sequence ID" value="KAG0139316.1"/>
    <property type="molecule type" value="Genomic_DNA"/>
</dbReference>
<proteinExistence type="predicted"/>
<reference evidence="3" key="1">
    <citation type="submission" date="2013-11" db="EMBL/GenBank/DDBJ databases">
        <title>Genome sequence of the fusiform rust pathogen reveals effectors for host alternation and coevolution with pine.</title>
        <authorList>
            <consortium name="DOE Joint Genome Institute"/>
            <person name="Smith K."/>
            <person name="Pendleton A."/>
            <person name="Kubisiak T."/>
            <person name="Anderson C."/>
            <person name="Salamov A."/>
            <person name="Aerts A."/>
            <person name="Riley R."/>
            <person name="Clum A."/>
            <person name="Lindquist E."/>
            <person name="Ence D."/>
            <person name="Campbell M."/>
            <person name="Kronenberg Z."/>
            <person name="Feau N."/>
            <person name="Dhillon B."/>
            <person name="Hamelin R."/>
            <person name="Burleigh J."/>
            <person name="Smith J."/>
            <person name="Yandell M."/>
            <person name="Nelson C."/>
            <person name="Grigoriev I."/>
            <person name="Davis J."/>
        </authorList>
    </citation>
    <scope>NUCLEOTIDE SEQUENCE</scope>
    <source>
        <strain evidence="3">G11</strain>
    </source>
</reference>
<feature type="compositionally biased region" description="Basic residues" evidence="1">
    <location>
        <begin position="131"/>
        <end position="149"/>
    </location>
</feature>
<feature type="chain" id="PRO_5040401063" evidence="2">
    <location>
        <begin position="21"/>
        <end position="149"/>
    </location>
</feature>
<evidence type="ECO:0000313" key="3">
    <source>
        <dbReference type="EMBL" id="KAG0139316.1"/>
    </source>
</evidence>
<evidence type="ECO:0000256" key="2">
    <source>
        <dbReference type="SAM" id="SignalP"/>
    </source>
</evidence>
<accession>A0A9P6N555</accession>
<feature type="region of interest" description="Disordered" evidence="1">
    <location>
        <begin position="89"/>
        <end position="149"/>
    </location>
</feature>
<feature type="signal peptide" evidence="2">
    <location>
        <begin position="1"/>
        <end position="20"/>
    </location>
</feature>
<comment type="caution">
    <text evidence="3">The sequence shown here is derived from an EMBL/GenBank/DDBJ whole genome shotgun (WGS) entry which is preliminary data.</text>
</comment>
<keyword evidence="4" id="KW-1185">Reference proteome</keyword>
<dbReference type="AlphaFoldDB" id="A0A9P6N555"/>
<evidence type="ECO:0000256" key="1">
    <source>
        <dbReference type="SAM" id="MobiDB-lite"/>
    </source>
</evidence>
<name>A0A9P6N555_9BASI</name>
<dbReference type="Proteomes" id="UP000886653">
    <property type="component" value="Unassembled WGS sequence"/>
</dbReference>
<organism evidence="3 4">
    <name type="scientific">Cronartium quercuum f. sp. fusiforme G11</name>
    <dbReference type="NCBI Taxonomy" id="708437"/>
    <lineage>
        <taxon>Eukaryota</taxon>
        <taxon>Fungi</taxon>
        <taxon>Dikarya</taxon>
        <taxon>Basidiomycota</taxon>
        <taxon>Pucciniomycotina</taxon>
        <taxon>Pucciniomycetes</taxon>
        <taxon>Pucciniales</taxon>
        <taxon>Coleosporiaceae</taxon>
        <taxon>Cronartium</taxon>
    </lineage>
</organism>
<protein>
    <submittedName>
        <fullName evidence="3">Uncharacterized protein</fullName>
    </submittedName>
</protein>